<feature type="compositionally biased region" description="Basic and acidic residues" evidence="1">
    <location>
        <begin position="11"/>
        <end position="27"/>
    </location>
</feature>
<reference evidence="2 3" key="1">
    <citation type="journal article" date="2015" name="BMC Genomics">
        <title>Gene expression during zombie ant biting behavior reflects the complexity underlying fungal parasitic behavioral manipulation.</title>
        <authorList>
            <person name="de Bekker C."/>
            <person name="Ohm R.A."/>
            <person name="Loreto R.G."/>
            <person name="Sebastian A."/>
            <person name="Albert I."/>
            <person name="Merrow M."/>
            <person name="Brachmann A."/>
            <person name="Hughes D.P."/>
        </authorList>
    </citation>
    <scope>NUCLEOTIDE SEQUENCE [LARGE SCALE GENOMIC DNA]</scope>
    <source>
        <strain evidence="2 3">SC16a</strain>
    </source>
</reference>
<name>A0A2A9P747_OPHUN</name>
<evidence type="ECO:0000313" key="3">
    <source>
        <dbReference type="Proteomes" id="UP000037136"/>
    </source>
</evidence>
<evidence type="ECO:0000313" key="2">
    <source>
        <dbReference type="EMBL" id="PFH57259.1"/>
    </source>
</evidence>
<evidence type="ECO:0000256" key="1">
    <source>
        <dbReference type="SAM" id="MobiDB-lite"/>
    </source>
</evidence>
<keyword evidence="3" id="KW-1185">Reference proteome</keyword>
<dbReference type="Proteomes" id="UP000037136">
    <property type="component" value="Unassembled WGS sequence"/>
</dbReference>
<accession>A0A2A9P747</accession>
<organism evidence="2 3">
    <name type="scientific">Ophiocordyceps unilateralis</name>
    <name type="common">Zombie-ant fungus</name>
    <name type="synonym">Torrubia unilateralis</name>
    <dbReference type="NCBI Taxonomy" id="268505"/>
    <lineage>
        <taxon>Eukaryota</taxon>
        <taxon>Fungi</taxon>
        <taxon>Dikarya</taxon>
        <taxon>Ascomycota</taxon>
        <taxon>Pezizomycotina</taxon>
        <taxon>Sordariomycetes</taxon>
        <taxon>Hypocreomycetidae</taxon>
        <taxon>Hypocreales</taxon>
        <taxon>Ophiocordycipitaceae</taxon>
        <taxon>Ophiocordyceps</taxon>
    </lineage>
</organism>
<sequence length="105" mass="11521">MNPTSLTTTAAEKRGDEERRRDEETKLDGLQGGGGPHLKWQVSKAQCGQAQRASTRVPSPQNLPAVKDRRPCFHTRGDTQCAPLLSPSKALFGCRRWPPMPGAQI</sequence>
<feature type="region of interest" description="Disordered" evidence="1">
    <location>
        <begin position="1"/>
        <end position="38"/>
    </location>
</feature>
<gene>
    <name evidence="2" type="ORF">XA68_15302</name>
</gene>
<dbReference type="EMBL" id="LAZP02000433">
    <property type="protein sequence ID" value="PFH57259.1"/>
    <property type="molecule type" value="Genomic_DNA"/>
</dbReference>
<dbReference type="AlphaFoldDB" id="A0A2A9P747"/>
<feature type="compositionally biased region" description="Polar residues" evidence="1">
    <location>
        <begin position="1"/>
        <end position="10"/>
    </location>
</feature>
<comment type="caution">
    <text evidence="2">The sequence shown here is derived from an EMBL/GenBank/DDBJ whole genome shotgun (WGS) entry which is preliminary data.</text>
</comment>
<protein>
    <submittedName>
        <fullName evidence="2">Uncharacterized protein</fullName>
    </submittedName>
</protein>
<reference evidence="2 3" key="2">
    <citation type="journal article" date="2017" name="Sci. Rep.">
        <title>Ant-infecting Ophiocordyceps genomes reveal a high diversity of potential behavioral manipulation genes and a possible major role for enterotoxins.</title>
        <authorList>
            <person name="de Bekker C."/>
            <person name="Ohm R.A."/>
            <person name="Evans H.C."/>
            <person name="Brachmann A."/>
            <person name="Hughes D.P."/>
        </authorList>
    </citation>
    <scope>NUCLEOTIDE SEQUENCE [LARGE SCALE GENOMIC DNA]</scope>
    <source>
        <strain evidence="2 3">SC16a</strain>
    </source>
</reference>
<proteinExistence type="predicted"/>